<dbReference type="InterPro" id="IPR005139">
    <property type="entry name" value="PCRF"/>
</dbReference>
<proteinExistence type="inferred from homology"/>
<dbReference type="Proteomes" id="UP000266091">
    <property type="component" value="Unassembled WGS sequence"/>
</dbReference>
<reference evidence="11 12" key="1">
    <citation type="journal article" date="2018" name="Int. J. Syst. Evol. Microbiol.">
        <title>Mesosutterella multiformis gen. nov., sp. nov., a member of the family Sutterellaceae and Sutterella megalosphaeroides sp. nov., isolated from human faeces.</title>
        <authorList>
            <person name="Sakamoto M."/>
            <person name="Ikeyama N."/>
            <person name="Kunihiro T."/>
            <person name="Iino T."/>
            <person name="Yuki M."/>
            <person name="Ohkuma M."/>
        </authorList>
    </citation>
    <scope>NUCLEOTIDE SEQUENCE [LARGE SCALE GENOMIC DNA]</scope>
    <source>
        <strain evidence="11 12">4NBBH2</strain>
    </source>
</reference>
<feature type="domain" description="Peptide chain release factor" evidence="10">
    <location>
        <begin position="63"/>
        <end position="178"/>
    </location>
</feature>
<dbReference type="Gene3D" id="3.30.160.20">
    <property type="match status" value="1"/>
</dbReference>
<evidence type="ECO:0000313" key="11">
    <source>
        <dbReference type="EMBL" id="GBO93132.1"/>
    </source>
</evidence>
<dbReference type="PANTHER" id="PTHR43804:SF7">
    <property type="entry name" value="LD18447P"/>
    <property type="match status" value="1"/>
</dbReference>
<evidence type="ECO:0000259" key="10">
    <source>
        <dbReference type="SMART" id="SM00937"/>
    </source>
</evidence>
<dbReference type="SUPFAM" id="SSF75620">
    <property type="entry name" value="Release factor"/>
    <property type="match status" value="1"/>
</dbReference>
<dbReference type="EMBL" id="BGZJ01000001">
    <property type="protein sequence ID" value="GBO93132.1"/>
    <property type="molecule type" value="Genomic_DNA"/>
</dbReference>
<keyword evidence="4 7" id="KW-0488">Methylation</keyword>
<dbReference type="NCBIfam" id="TIGR00019">
    <property type="entry name" value="prfA"/>
    <property type="match status" value="1"/>
</dbReference>
<accession>A0A388SA07</accession>
<dbReference type="PANTHER" id="PTHR43804">
    <property type="entry name" value="LD18447P"/>
    <property type="match status" value="1"/>
</dbReference>
<evidence type="ECO:0000256" key="9">
    <source>
        <dbReference type="SAM" id="Coils"/>
    </source>
</evidence>
<keyword evidence="6 7" id="KW-0648">Protein biosynthesis</keyword>
<evidence type="ECO:0000256" key="7">
    <source>
        <dbReference type="HAMAP-Rule" id="MF_00093"/>
    </source>
</evidence>
<dbReference type="FunFam" id="3.30.160.20:FF:000004">
    <property type="entry name" value="Peptide chain release factor 1"/>
    <property type="match status" value="1"/>
</dbReference>
<dbReference type="InterPro" id="IPR000352">
    <property type="entry name" value="Pep_chain_release_fac_I"/>
</dbReference>
<comment type="PTM">
    <text evidence="7">Methylated by PrmC. Methylation increases the termination efficiency of RF1.</text>
</comment>
<dbReference type="GO" id="GO:0005829">
    <property type="term" value="C:cytosol"/>
    <property type="evidence" value="ECO:0007669"/>
    <property type="project" value="UniProtKB-ARBA"/>
</dbReference>
<evidence type="ECO:0000256" key="1">
    <source>
        <dbReference type="ARBA" id="ARBA00002986"/>
    </source>
</evidence>
<feature type="modified residue" description="N5-methylglutamine" evidence="7">
    <location>
        <position position="235"/>
    </location>
</feature>
<evidence type="ECO:0000256" key="5">
    <source>
        <dbReference type="ARBA" id="ARBA00022490"/>
    </source>
</evidence>
<dbReference type="Pfam" id="PF00472">
    <property type="entry name" value="RF-1"/>
    <property type="match status" value="1"/>
</dbReference>
<comment type="similarity">
    <text evidence="3 7">Belongs to the prokaryotic/mitochondrial release factor family.</text>
</comment>
<sequence>MNESMRAKLSSLGRRLEEIDAMLSSPEVGSDMNKFRDLSRERAEIEPVVQKVREYEKYEKQRAESEELLSDPDMKELAQAEFTECREKLEQLDKDLEIMLLPTDPNDKRNIFLEIRAGTGGDESALFAGDLLRMYMRYAERQGWKTEIVSKSESDLGGYKEVIVRVIGDGAYSKLKFESGGHRVQRVPATESQGRIHTSACTVAVLPELDEVEEVHIDPSELRIDVYRASGAGGQHVQKTDSAVRITHLPTGLVVECQDERSQRQNKERAMQVLASRLYAMRVAEQQQAEASERKSLIGSGDRSERIRTYNYPQGRVTDHRINLTLYKLDQIMDGDLDEIISALITEHQAEQLAALAERKS</sequence>
<evidence type="ECO:0000313" key="12">
    <source>
        <dbReference type="Proteomes" id="UP000266091"/>
    </source>
</evidence>
<keyword evidence="5 7" id="KW-0963">Cytoplasm</keyword>
<dbReference type="InterPro" id="IPR004373">
    <property type="entry name" value="RF-1"/>
</dbReference>
<evidence type="ECO:0000256" key="6">
    <source>
        <dbReference type="ARBA" id="ARBA00022917"/>
    </source>
</evidence>
<dbReference type="RefSeq" id="WP_049686515.1">
    <property type="nucleotide sequence ID" value="NZ_BGZJ01000001.1"/>
</dbReference>
<dbReference type="GO" id="GO:0016149">
    <property type="term" value="F:translation release factor activity, codon specific"/>
    <property type="evidence" value="ECO:0007669"/>
    <property type="project" value="UniProtKB-UniRule"/>
</dbReference>
<protein>
    <recommendedName>
        <fullName evidence="7 8">Peptide chain release factor 1</fullName>
        <shortName evidence="7">RF-1</shortName>
    </recommendedName>
</protein>
<dbReference type="HAMAP" id="MF_00093">
    <property type="entry name" value="Rel_fac_1"/>
    <property type="match status" value="1"/>
</dbReference>
<dbReference type="InterPro" id="IPR050057">
    <property type="entry name" value="Prokaryotic/Mito_RF"/>
</dbReference>
<dbReference type="InterPro" id="IPR045853">
    <property type="entry name" value="Pep_chain_release_fac_I_sf"/>
</dbReference>
<dbReference type="NCBIfam" id="NF001859">
    <property type="entry name" value="PRK00591.1"/>
    <property type="match status" value="1"/>
</dbReference>
<evidence type="ECO:0000256" key="3">
    <source>
        <dbReference type="ARBA" id="ARBA00010835"/>
    </source>
</evidence>
<keyword evidence="9" id="KW-0175">Coiled coil</keyword>
<dbReference type="Pfam" id="PF03462">
    <property type="entry name" value="PCRF"/>
    <property type="match status" value="1"/>
</dbReference>
<organism evidence="11 12">
    <name type="scientific">Mesosutterella multiformis</name>
    <dbReference type="NCBI Taxonomy" id="2259133"/>
    <lineage>
        <taxon>Bacteria</taxon>
        <taxon>Pseudomonadati</taxon>
        <taxon>Pseudomonadota</taxon>
        <taxon>Betaproteobacteria</taxon>
        <taxon>Burkholderiales</taxon>
        <taxon>Sutterellaceae</taxon>
        <taxon>Mesosutterella</taxon>
    </lineage>
</organism>
<evidence type="ECO:0000256" key="4">
    <source>
        <dbReference type="ARBA" id="ARBA00022481"/>
    </source>
</evidence>
<comment type="function">
    <text evidence="1 7">Peptide chain release factor 1 directs the termination of translation in response to the peptide chain termination codons UAG and UAA.</text>
</comment>
<dbReference type="SMART" id="SM00937">
    <property type="entry name" value="PCRF"/>
    <property type="match status" value="1"/>
</dbReference>
<dbReference type="Gene3D" id="3.30.70.1660">
    <property type="match status" value="1"/>
</dbReference>
<comment type="caution">
    <text evidence="11">The sequence shown here is derived from an EMBL/GenBank/DDBJ whole genome shotgun (WGS) entry which is preliminary data.</text>
</comment>
<keyword evidence="12" id="KW-1185">Reference proteome</keyword>
<accession>A0A401LKL6</accession>
<dbReference type="FunFam" id="3.30.70.1660:FF:000004">
    <property type="entry name" value="Peptide chain release factor 1"/>
    <property type="match status" value="1"/>
</dbReference>
<evidence type="ECO:0000256" key="8">
    <source>
        <dbReference type="NCBIfam" id="TIGR00019"/>
    </source>
</evidence>
<feature type="coiled-coil region" evidence="9">
    <location>
        <begin position="48"/>
        <end position="95"/>
    </location>
</feature>
<dbReference type="AlphaFoldDB" id="A0A388SA07"/>
<name>A0A388SA07_9BURK</name>
<dbReference type="FunFam" id="3.30.70.1660:FF:000002">
    <property type="entry name" value="Peptide chain release factor 1"/>
    <property type="match status" value="1"/>
</dbReference>
<dbReference type="Gene3D" id="6.10.140.1950">
    <property type="match status" value="1"/>
</dbReference>
<evidence type="ECO:0000256" key="2">
    <source>
        <dbReference type="ARBA" id="ARBA00004496"/>
    </source>
</evidence>
<comment type="subcellular location">
    <subcellularLocation>
        <location evidence="2 7">Cytoplasm</location>
    </subcellularLocation>
</comment>
<gene>
    <name evidence="7 11" type="primary">prfA</name>
    <name evidence="11" type="ORF">MESMUL_04860</name>
</gene>
<dbReference type="OrthoDB" id="9806673at2"/>